<feature type="compositionally biased region" description="Basic and acidic residues" evidence="1">
    <location>
        <begin position="1"/>
        <end position="15"/>
    </location>
</feature>
<protein>
    <submittedName>
        <fullName evidence="2">Uncharacterized protein</fullName>
    </submittedName>
</protein>
<feature type="region of interest" description="Disordered" evidence="1">
    <location>
        <begin position="1"/>
        <end position="40"/>
    </location>
</feature>
<proteinExistence type="predicted"/>
<name>A0AAV5TM94_9BILA</name>
<comment type="caution">
    <text evidence="2">The sequence shown here is derived from an EMBL/GenBank/DDBJ whole genome shotgun (WGS) entry which is preliminary data.</text>
</comment>
<accession>A0AAV5TM94</accession>
<evidence type="ECO:0000313" key="2">
    <source>
        <dbReference type="EMBL" id="GMS95487.1"/>
    </source>
</evidence>
<dbReference type="Proteomes" id="UP001432027">
    <property type="component" value="Unassembled WGS sequence"/>
</dbReference>
<evidence type="ECO:0000313" key="3">
    <source>
        <dbReference type="Proteomes" id="UP001432027"/>
    </source>
</evidence>
<dbReference type="EMBL" id="BTSX01000004">
    <property type="protein sequence ID" value="GMS95487.1"/>
    <property type="molecule type" value="Genomic_DNA"/>
</dbReference>
<gene>
    <name evidence="2" type="ORF">PENTCL1PPCAC_17662</name>
</gene>
<evidence type="ECO:0000256" key="1">
    <source>
        <dbReference type="SAM" id="MobiDB-lite"/>
    </source>
</evidence>
<feature type="compositionally biased region" description="Low complexity" evidence="1">
    <location>
        <begin position="16"/>
        <end position="40"/>
    </location>
</feature>
<dbReference type="AlphaFoldDB" id="A0AAV5TM94"/>
<sequence>SVGRISERTREDRDPSTTSPSHSPSLDASPGALPSSSSSSIAYTQNETSYYHLLQLKQQRKRLFRRLK</sequence>
<keyword evidence="3" id="KW-1185">Reference proteome</keyword>
<reference evidence="2" key="1">
    <citation type="submission" date="2023-10" db="EMBL/GenBank/DDBJ databases">
        <title>Genome assembly of Pristionchus species.</title>
        <authorList>
            <person name="Yoshida K."/>
            <person name="Sommer R.J."/>
        </authorList>
    </citation>
    <scope>NUCLEOTIDE SEQUENCE</scope>
    <source>
        <strain evidence="2">RS0144</strain>
    </source>
</reference>
<organism evidence="2 3">
    <name type="scientific">Pristionchus entomophagus</name>
    <dbReference type="NCBI Taxonomy" id="358040"/>
    <lineage>
        <taxon>Eukaryota</taxon>
        <taxon>Metazoa</taxon>
        <taxon>Ecdysozoa</taxon>
        <taxon>Nematoda</taxon>
        <taxon>Chromadorea</taxon>
        <taxon>Rhabditida</taxon>
        <taxon>Rhabditina</taxon>
        <taxon>Diplogasteromorpha</taxon>
        <taxon>Diplogasteroidea</taxon>
        <taxon>Neodiplogasteridae</taxon>
        <taxon>Pristionchus</taxon>
    </lineage>
</organism>
<feature type="non-terminal residue" evidence="2">
    <location>
        <position position="1"/>
    </location>
</feature>